<feature type="transmembrane region" description="Helical" evidence="2">
    <location>
        <begin position="6"/>
        <end position="27"/>
    </location>
</feature>
<evidence type="ECO:0008006" key="5">
    <source>
        <dbReference type="Google" id="ProtNLM"/>
    </source>
</evidence>
<name>A0AAW3JXV0_9FIRM</name>
<feature type="compositionally biased region" description="Basic and acidic residues" evidence="1">
    <location>
        <begin position="73"/>
        <end position="83"/>
    </location>
</feature>
<evidence type="ECO:0000256" key="1">
    <source>
        <dbReference type="SAM" id="MobiDB-lite"/>
    </source>
</evidence>
<dbReference type="PROSITE" id="PS51257">
    <property type="entry name" value="PROKAR_LIPOPROTEIN"/>
    <property type="match status" value="1"/>
</dbReference>
<evidence type="ECO:0000256" key="2">
    <source>
        <dbReference type="SAM" id="Phobius"/>
    </source>
</evidence>
<feature type="compositionally biased region" description="Basic and acidic residues" evidence="1">
    <location>
        <begin position="98"/>
        <end position="121"/>
    </location>
</feature>
<keyword evidence="2" id="KW-1133">Transmembrane helix</keyword>
<dbReference type="Proteomes" id="UP000050833">
    <property type="component" value="Unassembled WGS sequence"/>
</dbReference>
<dbReference type="EMBL" id="LLKB01000001">
    <property type="protein sequence ID" value="KQC86684.1"/>
    <property type="molecule type" value="Genomic_DNA"/>
</dbReference>
<feature type="region of interest" description="Disordered" evidence="1">
    <location>
        <begin position="52"/>
        <end position="121"/>
    </location>
</feature>
<dbReference type="RefSeq" id="WP_055942503.1">
    <property type="nucleotide sequence ID" value="NZ_JAQDCV010000001.1"/>
</dbReference>
<accession>A0AAW3JXV0</accession>
<sequence length="193" mass="21166">MDKKSFIRGFGTGVLFVAVILGISCLIRTSDSAVISRARKLGMTFSTSGNKSVLDTKVPATGSSVSGGNDSKSSSEDADKQDNNIKNTPKASSKASKKSSDTDKFKSEKKKLEQDMENEKKNLTINSGDWAKKVADKLEKEGVIDDSDKFVDYMKDNDYAGKIRAGEYQFEEDEDFSEIAKMITKQKKSGSKK</sequence>
<dbReference type="Gene3D" id="3.30.1490.480">
    <property type="entry name" value="Endolytic murein transglycosylase"/>
    <property type="match status" value="1"/>
</dbReference>
<gene>
    <name evidence="3" type="ORF">APZ18_05840</name>
</gene>
<organism evidence="3 4">
    <name type="scientific">Butyribacter intestini</name>
    <dbReference type="NCBI Taxonomy" id="1703332"/>
    <lineage>
        <taxon>Bacteria</taxon>
        <taxon>Bacillati</taxon>
        <taxon>Bacillota</taxon>
        <taxon>Clostridia</taxon>
        <taxon>Lachnospirales</taxon>
        <taxon>Lachnospiraceae</taxon>
        <taxon>Butyribacter</taxon>
    </lineage>
</organism>
<dbReference type="InterPro" id="IPR003770">
    <property type="entry name" value="MLTG-like"/>
</dbReference>
<feature type="compositionally biased region" description="Low complexity" evidence="1">
    <location>
        <begin position="62"/>
        <end position="72"/>
    </location>
</feature>
<keyword evidence="2" id="KW-0812">Transmembrane</keyword>
<evidence type="ECO:0000313" key="3">
    <source>
        <dbReference type="EMBL" id="KQC86684.1"/>
    </source>
</evidence>
<proteinExistence type="predicted"/>
<dbReference type="AlphaFoldDB" id="A0AAW3JXV0"/>
<evidence type="ECO:0000313" key="4">
    <source>
        <dbReference type="Proteomes" id="UP000050833"/>
    </source>
</evidence>
<reference evidence="3 4" key="1">
    <citation type="submission" date="2015-10" db="EMBL/GenBank/DDBJ databases">
        <title>Butyribacter intestini gen. nov., sp. nov., a butyric acid-producing bacterium of the family Lachnospiraceae isolated from the human faeces.</title>
        <authorList>
            <person name="Zou Y."/>
            <person name="Xue W."/>
            <person name="Luo G."/>
            <person name="Lv M."/>
        </authorList>
    </citation>
    <scope>NUCLEOTIDE SEQUENCE [LARGE SCALE GENOMIC DNA]</scope>
    <source>
        <strain evidence="3 4">TF01-11</strain>
    </source>
</reference>
<keyword evidence="4" id="KW-1185">Reference proteome</keyword>
<protein>
    <recommendedName>
        <fullName evidence="5">YceG-like family protein</fullName>
    </recommendedName>
</protein>
<dbReference type="Pfam" id="PF02618">
    <property type="entry name" value="YceG"/>
    <property type="match status" value="1"/>
</dbReference>
<comment type="caution">
    <text evidence="3">The sequence shown here is derived from an EMBL/GenBank/DDBJ whole genome shotgun (WGS) entry which is preliminary data.</text>
</comment>
<keyword evidence="2" id="KW-0472">Membrane</keyword>